<sequence length="83" mass="9580">MSESTREHSFADIITNIQYLVIQSITIPCLFIVGWLFINTGLVYNVFVSARPNEYFIESRQVIPLIIGSFDSLKQLDEFSRSF</sequence>
<dbReference type="GO" id="GO:0009767">
    <property type="term" value="P:photosynthetic electron transport chain"/>
    <property type="evidence" value="ECO:0007669"/>
    <property type="project" value="InterPro"/>
</dbReference>
<evidence type="ECO:0000256" key="3">
    <source>
        <dbReference type="ARBA" id="ARBA00022617"/>
    </source>
</evidence>
<dbReference type="Pfam" id="PF00284">
    <property type="entry name" value="Cytochrom_B559a"/>
    <property type="match status" value="1"/>
</dbReference>
<dbReference type="GO" id="GO:0020037">
    <property type="term" value="F:heme binding"/>
    <property type="evidence" value="ECO:0007669"/>
    <property type="project" value="InterPro"/>
</dbReference>
<dbReference type="Gramene" id="MELO3C027462.2.1">
    <property type="protein sequence ID" value="MELO3C027462.2.1"/>
    <property type="gene ID" value="MELO3C027462.2"/>
</dbReference>
<keyword evidence="4" id="KW-0479">Metal-binding</keyword>
<feature type="transmembrane region" description="Helical" evidence="8">
    <location>
        <begin position="20"/>
        <end position="47"/>
    </location>
</feature>
<evidence type="ECO:0000256" key="1">
    <source>
        <dbReference type="ARBA" id="ARBA00022448"/>
    </source>
</evidence>
<evidence type="ECO:0000256" key="2">
    <source>
        <dbReference type="ARBA" id="ARBA00022531"/>
    </source>
</evidence>
<keyword evidence="2" id="KW-0602">Photosynthesis</keyword>
<keyword evidence="8" id="KW-1133">Transmembrane helix</keyword>
<keyword evidence="8" id="KW-0472">Membrane</keyword>
<evidence type="ECO:0000256" key="8">
    <source>
        <dbReference type="SAM" id="Phobius"/>
    </source>
</evidence>
<keyword evidence="5" id="KW-0249">Electron transport</keyword>
<evidence type="ECO:0000256" key="6">
    <source>
        <dbReference type="ARBA" id="ARBA00023004"/>
    </source>
</evidence>
<protein>
    <recommendedName>
        <fullName evidence="9">Photosystem II cytochrome b559 alpha subunit lumenal region domain-containing protein</fullName>
    </recommendedName>
</protein>
<dbReference type="AlphaFoldDB" id="A0A9I9E260"/>
<keyword evidence="7" id="KW-0604">Photosystem II</keyword>
<evidence type="ECO:0000259" key="9">
    <source>
        <dbReference type="Pfam" id="PF00284"/>
    </source>
</evidence>
<dbReference type="SUPFAM" id="SSF161045">
    <property type="entry name" value="Cytochrome b559 subunits"/>
    <property type="match status" value="1"/>
</dbReference>
<organism evidence="10">
    <name type="scientific">Cucumis melo</name>
    <name type="common">Muskmelon</name>
    <dbReference type="NCBI Taxonomy" id="3656"/>
    <lineage>
        <taxon>Eukaryota</taxon>
        <taxon>Viridiplantae</taxon>
        <taxon>Streptophyta</taxon>
        <taxon>Embryophyta</taxon>
        <taxon>Tracheophyta</taxon>
        <taxon>Spermatophyta</taxon>
        <taxon>Magnoliopsida</taxon>
        <taxon>eudicotyledons</taxon>
        <taxon>Gunneridae</taxon>
        <taxon>Pentapetalae</taxon>
        <taxon>rosids</taxon>
        <taxon>fabids</taxon>
        <taxon>Cucurbitales</taxon>
        <taxon>Cucurbitaceae</taxon>
        <taxon>Benincaseae</taxon>
        <taxon>Cucumis</taxon>
    </lineage>
</organism>
<dbReference type="InterPro" id="IPR013082">
    <property type="entry name" value="PSII_cytb559_asu_lum"/>
</dbReference>
<dbReference type="GO" id="GO:0046872">
    <property type="term" value="F:metal ion binding"/>
    <property type="evidence" value="ECO:0007669"/>
    <property type="project" value="UniProtKB-KW"/>
</dbReference>
<evidence type="ECO:0000256" key="5">
    <source>
        <dbReference type="ARBA" id="ARBA00022982"/>
    </source>
</evidence>
<keyword evidence="6" id="KW-0408">Iron</keyword>
<evidence type="ECO:0000313" key="10">
    <source>
        <dbReference type="EnsemblPlants" id="MELO3C027462.2.1"/>
    </source>
</evidence>
<accession>A0A9I9E260</accession>
<feature type="domain" description="Photosystem II cytochrome b559 alpha subunit lumenal region" evidence="9">
    <location>
        <begin position="42"/>
        <end position="79"/>
    </location>
</feature>
<dbReference type="PANTHER" id="PTHR33391">
    <property type="entry name" value="CYTOCHROME B559 SUBUNIT BETA-RELATED"/>
    <property type="match status" value="1"/>
</dbReference>
<evidence type="ECO:0000256" key="7">
    <source>
        <dbReference type="ARBA" id="ARBA00023276"/>
    </source>
</evidence>
<proteinExistence type="predicted"/>
<reference evidence="10" key="1">
    <citation type="submission" date="2023-03" db="UniProtKB">
        <authorList>
            <consortium name="EnsemblPlants"/>
        </authorList>
    </citation>
    <scope>IDENTIFICATION</scope>
</reference>
<name>A0A9I9E260_CUCME</name>
<dbReference type="InterPro" id="IPR037025">
    <property type="entry name" value="PSII_cyt_b559_asu_sf"/>
</dbReference>
<keyword evidence="1" id="KW-0813">Transport</keyword>
<keyword evidence="3" id="KW-0349">Heme</keyword>
<dbReference type="EnsemblPlants" id="MELO3C027462.2.1">
    <property type="protein sequence ID" value="MELO3C027462.2.1"/>
    <property type="gene ID" value="MELO3C027462.2"/>
</dbReference>
<dbReference type="Gene3D" id="1.20.5.860">
    <property type="entry name" value="Photosystem II cytochrome b559, alpha subunit"/>
    <property type="match status" value="1"/>
</dbReference>
<dbReference type="GO" id="GO:0009523">
    <property type="term" value="C:photosystem II"/>
    <property type="evidence" value="ECO:0007669"/>
    <property type="project" value="UniProtKB-KW"/>
</dbReference>
<dbReference type="PIRSF" id="PIRSF000036">
    <property type="entry name" value="PsbE"/>
    <property type="match status" value="1"/>
</dbReference>
<dbReference type="InterPro" id="IPR006217">
    <property type="entry name" value="PSII_cyt_b559_asu"/>
</dbReference>
<dbReference type="NCBIfam" id="TIGR01332">
    <property type="entry name" value="cyt_b559_alpha"/>
    <property type="match status" value="1"/>
</dbReference>
<evidence type="ECO:0000256" key="4">
    <source>
        <dbReference type="ARBA" id="ARBA00022723"/>
    </source>
</evidence>
<keyword evidence="8" id="KW-0812">Transmembrane</keyword>
<dbReference type="PANTHER" id="PTHR33391:SF9">
    <property type="entry name" value="CYTOCHROME B559 SUBUNIT BETA-RELATED"/>
    <property type="match status" value="1"/>
</dbReference>